<keyword evidence="2" id="KW-1185">Reference proteome</keyword>
<evidence type="ECO:0000313" key="2">
    <source>
        <dbReference type="Proteomes" id="UP000827889"/>
    </source>
</evidence>
<dbReference type="GeneID" id="125315494"/>
<dbReference type="Pfam" id="PF01852">
    <property type="entry name" value="START"/>
    <property type="match status" value="1"/>
</dbReference>
<protein>
    <submittedName>
        <fullName evidence="3">Homeobox-leucine zipper protein PROTODERMAL FACTOR 2-like</fullName>
    </submittedName>
</protein>
<feature type="domain" description="START" evidence="1">
    <location>
        <begin position="3"/>
        <end position="310"/>
    </location>
</feature>
<name>A0ABM3HJ32_9MYRT</name>
<dbReference type="PANTHER" id="PTHR45654:SF48">
    <property type="entry name" value="START DOMAIN-CONTAINING PROTEIN"/>
    <property type="match status" value="1"/>
</dbReference>
<dbReference type="SUPFAM" id="SSF55961">
    <property type="entry name" value="Bet v1-like"/>
    <property type="match status" value="1"/>
</dbReference>
<evidence type="ECO:0000259" key="1">
    <source>
        <dbReference type="PROSITE" id="PS50848"/>
    </source>
</evidence>
<dbReference type="InterPro" id="IPR042160">
    <property type="entry name" value="HD-Zip_IV"/>
</dbReference>
<dbReference type="PANTHER" id="PTHR45654">
    <property type="entry name" value="HOMEOBOX-LEUCINE ZIPPER PROTEIN MERISTEM L1"/>
    <property type="match status" value="1"/>
</dbReference>
<reference evidence="3" key="1">
    <citation type="submission" date="2025-08" db="UniProtKB">
        <authorList>
            <consortium name="RefSeq"/>
        </authorList>
    </citation>
    <scope>IDENTIFICATION</scope>
    <source>
        <tissue evidence="3">Leaf</tissue>
    </source>
</reference>
<dbReference type="RefSeq" id="XP_048136610.1">
    <property type="nucleotide sequence ID" value="XM_048280653.1"/>
</dbReference>
<sequence length="372" mass="42738">MTTETTRRSTFGRALVAMEELMMVAQIEEPSWKIQDDGLTELLRDFEYKHVLYKVNPALQDLFPEEAADNKWGRLPNRPNPSNTIEFLNSIPEHVPIVPTIGWLKTEASRETVVINMDWFRIVTMLMDVVGLNQWSDKSSNIMSRPTLLGVLYPGAGTYDGMLQVREQHEKRERVKQSNANPLSAEDKRRMEEIAEFVQLQEKEMEELVAKREMLEKEYCKQLDWGMWGVVDYSLECVLHCSFIKYQRRPSGRLMQDLPNGSSEVNWVENGGGDHTAIHSIYRPIVSSGFAFGAKHWISANTRQAEWLEILMLPNQNAAYNNANTVLMTFSVLCVVVISQSGRDNLFKLTERMMRTYFKEVNGCASLGKICR</sequence>
<organism evidence="2 3">
    <name type="scientific">Rhodamnia argentea</name>
    <dbReference type="NCBI Taxonomy" id="178133"/>
    <lineage>
        <taxon>Eukaryota</taxon>
        <taxon>Viridiplantae</taxon>
        <taxon>Streptophyta</taxon>
        <taxon>Embryophyta</taxon>
        <taxon>Tracheophyta</taxon>
        <taxon>Spermatophyta</taxon>
        <taxon>Magnoliopsida</taxon>
        <taxon>eudicotyledons</taxon>
        <taxon>Gunneridae</taxon>
        <taxon>Pentapetalae</taxon>
        <taxon>rosids</taxon>
        <taxon>malvids</taxon>
        <taxon>Myrtales</taxon>
        <taxon>Myrtaceae</taxon>
        <taxon>Myrtoideae</taxon>
        <taxon>Myrteae</taxon>
        <taxon>Australasian group</taxon>
        <taxon>Rhodamnia</taxon>
    </lineage>
</organism>
<accession>A0ABM3HJ32</accession>
<gene>
    <name evidence="3" type="primary">LOC125315494</name>
</gene>
<evidence type="ECO:0000313" key="3">
    <source>
        <dbReference type="RefSeq" id="XP_048136610.1"/>
    </source>
</evidence>
<dbReference type="InterPro" id="IPR002913">
    <property type="entry name" value="START_lipid-bd_dom"/>
</dbReference>
<proteinExistence type="predicted"/>
<dbReference type="Proteomes" id="UP000827889">
    <property type="component" value="Chromosome 6"/>
</dbReference>
<dbReference type="PROSITE" id="PS50848">
    <property type="entry name" value="START"/>
    <property type="match status" value="1"/>
</dbReference>